<evidence type="ECO:0000256" key="2">
    <source>
        <dbReference type="SAM" id="Phobius"/>
    </source>
</evidence>
<organism evidence="3">
    <name type="scientific">Chromera velia CCMP2878</name>
    <dbReference type="NCBI Taxonomy" id="1169474"/>
    <lineage>
        <taxon>Eukaryota</taxon>
        <taxon>Sar</taxon>
        <taxon>Alveolata</taxon>
        <taxon>Colpodellida</taxon>
        <taxon>Chromeraceae</taxon>
        <taxon>Chromera</taxon>
    </lineage>
</organism>
<gene>
    <name evidence="3" type="ORF">Cvel_6228</name>
</gene>
<keyword evidence="2" id="KW-1133">Transmembrane helix</keyword>
<feature type="transmembrane region" description="Helical" evidence="2">
    <location>
        <begin position="77"/>
        <end position="100"/>
    </location>
</feature>
<accession>A0A0G4HBL6</accession>
<keyword evidence="2" id="KW-0472">Membrane</keyword>
<feature type="transmembrane region" description="Helical" evidence="2">
    <location>
        <begin position="267"/>
        <end position="284"/>
    </location>
</feature>
<dbReference type="PhylomeDB" id="A0A0G4HBL6"/>
<keyword evidence="2" id="KW-0812">Transmembrane</keyword>
<proteinExistence type="predicted"/>
<sequence length="407" mass="45022">MASPTAQQSSQQSRGPGMYSRLLTSGPGYFHPDSKGMDVELDADTYTSLIAADHFERFRTKDKEQESGFCNKYGHRFAVYSAFLAVILTIFLQMVCLVCLDPELFALNPETFRFSGQWTGYRRWNDLASNLNTSDYAGVVLTACRFCASYVVVFGILEEVEGRISGLQVAMGRTSLALAEDKETTIELYKKFPRGSLVTLAQLFGLGVSVILATVGVSLVYKAKEPIEMLLKSVETLFINEIDNCVCVYYLPGEIRRFHFWKKHSRSTVATGVLMIAYGLKVFVKFTPFLPLVIGLTPNVWTGWALGLVLLVTIQSADHFLVFEPLNFVFTDYRDLMEQKGSQEGPKDRNFGEFVHENLKDMVGAGMYSSESGGDSDGSVPTNGHAGGGKRAGMPTIEEGNEDGEHS</sequence>
<dbReference type="VEuPathDB" id="CryptoDB:Cvel_6228"/>
<feature type="transmembrane region" description="Helical" evidence="2">
    <location>
        <begin position="304"/>
        <end position="330"/>
    </location>
</feature>
<protein>
    <submittedName>
        <fullName evidence="3">Uncharacterized protein</fullName>
    </submittedName>
</protein>
<feature type="compositionally biased region" description="Low complexity" evidence="1">
    <location>
        <begin position="369"/>
        <end position="379"/>
    </location>
</feature>
<feature type="region of interest" description="Disordered" evidence="1">
    <location>
        <begin position="365"/>
        <end position="407"/>
    </location>
</feature>
<reference evidence="3" key="1">
    <citation type="submission" date="2014-11" db="EMBL/GenBank/DDBJ databases">
        <authorList>
            <person name="Otto D Thomas"/>
            <person name="Naeem Raeece"/>
        </authorList>
    </citation>
    <scope>NUCLEOTIDE SEQUENCE</scope>
</reference>
<evidence type="ECO:0000313" key="3">
    <source>
        <dbReference type="EMBL" id="CEM41393.1"/>
    </source>
</evidence>
<name>A0A0G4HBL6_9ALVE</name>
<feature type="transmembrane region" description="Helical" evidence="2">
    <location>
        <begin position="200"/>
        <end position="221"/>
    </location>
</feature>
<evidence type="ECO:0000256" key="1">
    <source>
        <dbReference type="SAM" id="MobiDB-lite"/>
    </source>
</evidence>
<dbReference type="EMBL" id="CDMZ01002224">
    <property type="protein sequence ID" value="CEM41393.1"/>
    <property type="molecule type" value="Genomic_DNA"/>
</dbReference>
<dbReference type="AlphaFoldDB" id="A0A0G4HBL6"/>